<protein>
    <submittedName>
        <fullName evidence="2">Uncharacterized protein</fullName>
    </submittedName>
</protein>
<sequence length="111" mass="12919">MNTPHLPKMFDKLRHGPRTTPISSETPPTLFEPGAIVFDKRDRDRDSENKPTHKKLWVWEVTYHPPPYLRVKSYLLKDVAEEQAKDMGSACEVDLEEWTPGKGERNNLIDF</sequence>
<dbReference type="Proteomes" id="UP000578531">
    <property type="component" value="Unassembled WGS sequence"/>
</dbReference>
<evidence type="ECO:0000256" key="1">
    <source>
        <dbReference type="SAM" id="MobiDB-lite"/>
    </source>
</evidence>
<dbReference type="RefSeq" id="XP_037160517.1">
    <property type="nucleotide sequence ID" value="XM_037312669.1"/>
</dbReference>
<evidence type="ECO:0000313" key="2">
    <source>
        <dbReference type="EMBL" id="KAF6231084.1"/>
    </source>
</evidence>
<comment type="caution">
    <text evidence="2">The sequence shown here is derived from an EMBL/GenBank/DDBJ whole genome shotgun (WGS) entry which is preliminary data.</text>
</comment>
<gene>
    <name evidence="2" type="ORF">HO173_010784</name>
</gene>
<dbReference type="GeneID" id="59292430"/>
<evidence type="ECO:0000313" key="3">
    <source>
        <dbReference type="Proteomes" id="UP000578531"/>
    </source>
</evidence>
<keyword evidence="3" id="KW-1185">Reference proteome</keyword>
<reference evidence="2 3" key="1">
    <citation type="journal article" date="2020" name="Genomics">
        <title>Complete, high-quality genomes from long-read metagenomic sequencing of two wolf lichen thalli reveals enigmatic genome architecture.</title>
        <authorList>
            <person name="McKenzie S.K."/>
            <person name="Walston R.F."/>
            <person name="Allen J.L."/>
        </authorList>
    </citation>
    <scope>NUCLEOTIDE SEQUENCE [LARGE SCALE GENOMIC DNA]</scope>
    <source>
        <strain evidence="2">WasteWater2</strain>
    </source>
</reference>
<organism evidence="2 3">
    <name type="scientific">Letharia columbiana</name>
    <dbReference type="NCBI Taxonomy" id="112416"/>
    <lineage>
        <taxon>Eukaryota</taxon>
        <taxon>Fungi</taxon>
        <taxon>Dikarya</taxon>
        <taxon>Ascomycota</taxon>
        <taxon>Pezizomycotina</taxon>
        <taxon>Lecanoromycetes</taxon>
        <taxon>OSLEUM clade</taxon>
        <taxon>Lecanoromycetidae</taxon>
        <taxon>Lecanorales</taxon>
        <taxon>Lecanorineae</taxon>
        <taxon>Parmeliaceae</taxon>
        <taxon>Letharia</taxon>
    </lineage>
</organism>
<proteinExistence type="predicted"/>
<accession>A0A8H6FM62</accession>
<name>A0A8H6FM62_9LECA</name>
<dbReference type="EMBL" id="JACCJC010000061">
    <property type="protein sequence ID" value="KAF6231084.1"/>
    <property type="molecule type" value="Genomic_DNA"/>
</dbReference>
<dbReference type="AlphaFoldDB" id="A0A8H6FM62"/>
<feature type="region of interest" description="Disordered" evidence="1">
    <location>
        <begin position="1"/>
        <end position="31"/>
    </location>
</feature>